<keyword evidence="3" id="KW-1185">Reference proteome</keyword>
<keyword evidence="1" id="KW-1133">Transmembrane helix</keyword>
<keyword evidence="1" id="KW-0472">Membrane</keyword>
<feature type="transmembrane region" description="Helical" evidence="1">
    <location>
        <begin position="12"/>
        <end position="30"/>
    </location>
</feature>
<dbReference type="RefSeq" id="WP_189977639.1">
    <property type="nucleotide sequence ID" value="NZ_BNBF01000001.1"/>
</dbReference>
<gene>
    <name evidence="2" type="ORF">GCM10018980_03840</name>
</gene>
<dbReference type="Proteomes" id="UP000619355">
    <property type="component" value="Unassembled WGS sequence"/>
</dbReference>
<protein>
    <submittedName>
        <fullName evidence="2">Uncharacterized protein</fullName>
    </submittedName>
</protein>
<evidence type="ECO:0000256" key="1">
    <source>
        <dbReference type="SAM" id="Phobius"/>
    </source>
</evidence>
<name>A0A919BZJ2_9ACTN</name>
<sequence>MTPNMRTRGRLEALAACVSGVLFLLTLIWPDWIERAFGIDPDAHSGAAEWAVVAVALCATLVFSLLARGSYQRARALSPK</sequence>
<evidence type="ECO:0000313" key="3">
    <source>
        <dbReference type="Proteomes" id="UP000619355"/>
    </source>
</evidence>
<feature type="transmembrane region" description="Helical" evidence="1">
    <location>
        <begin position="50"/>
        <end position="71"/>
    </location>
</feature>
<dbReference type="AlphaFoldDB" id="A0A919BZJ2"/>
<dbReference type="EMBL" id="BNBF01000001">
    <property type="protein sequence ID" value="GHG34354.1"/>
    <property type="molecule type" value="Genomic_DNA"/>
</dbReference>
<evidence type="ECO:0000313" key="2">
    <source>
        <dbReference type="EMBL" id="GHG34354.1"/>
    </source>
</evidence>
<accession>A0A919BZJ2</accession>
<keyword evidence="1" id="KW-0812">Transmembrane</keyword>
<comment type="caution">
    <text evidence="2">The sequence shown here is derived from an EMBL/GenBank/DDBJ whole genome shotgun (WGS) entry which is preliminary data.</text>
</comment>
<organism evidence="2 3">
    <name type="scientific">Streptomyces capoamus</name>
    <dbReference type="NCBI Taxonomy" id="68183"/>
    <lineage>
        <taxon>Bacteria</taxon>
        <taxon>Bacillati</taxon>
        <taxon>Actinomycetota</taxon>
        <taxon>Actinomycetes</taxon>
        <taxon>Kitasatosporales</taxon>
        <taxon>Streptomycetaceae</taxon>
        <taxon>Streptomyces</taxon>
    </lineage>
</organism>
<reference evidence="3" key="1">
    <citation type="journal article" date="2019" name="Int. J. Syst. Evol. Microbiol.">
        <title>The Global Catalogue of Microorganisms (GCM) 10K type strain sequencing project: providing services to taxonomists for standard genome sequencing and annotation.</title>
        <authorList>
            <consortium name="The Broad Institute Genomics Platform"/>
            <consortium name="The Broad Institute Genome Sequencing Center for Infectious Disease"/>
            <person name="Wu L."/>
            <person name="Ma J."/>
        </authorList>
    </citation>
    <scope>NUCLEOTIDE SEQUENCE [LARGE SCALE GENOMIC DNA]</scope>
    <source>
        <strain evidence="3">JCM 4253</strain>
    </source>
</reference>
<proteinExistence type="predicted"/>